<evidence type="ECO:0000256" key="8">
    <source>
        <dbReference type="RuleBase" id="RU364140"/>
    </source>
</evidence>
<comment type="subcellular location">
    <subcellularLocation>
        <location evidence="1 8">Nucleus</location>
    </subcellularLocation>
</comment>
<dbReference type="eggNOG" id="ENOG502QS9H">
    <property type="taxonomic scope" value="Eukaryota"/>
</dbReference>
<dbReference type="Gene3D" id="6.10.250.2630">
    <property type="match status" value="1"/>
</dbReference>
<evidence type="ECO:0000256" key="5">
    <source>
        <dbReference type="ARBA" id="ARBA00023163"/>
    </source>
</evidence>
<keyword evidence="5 8" id="KW-0804">Transcription</keyword>
<evidence type="ECO:0000256" key="2">
    <source>
        <dbReference type="ARBA" id="ARBA00005635"/>
    </source>
</evidence>
<dbReference type="GO" id="GO:0140297">
    <property type="term" value="F:DNA-binding transcription factor binding"/>
    <property type="evidence" value="ECO:0007669"/>
    <property type="project" value="EnsemblFungi"/>
</dbReference>
<comment type="similarity">
    <text evidence="2 8">Belongs to the Mediator complex subunit 17 family.</text>
</comment>
<dbReference type="HOGENOM" id="CLU_023188_0_0_1"/>
<dbReference type="Pfam" id="PF10156">
    <property type="entry name" value="Med17"/>
    <property type="match status" value="1"/>
</dbReference>
<dbReference type="RefSeq" id="XP_003687238.1">
    <property type="nucleotide sequence ID" value="XM_003687190.1"/>
</dbReference>
<dbReference type="InterPro" id="IPR019313">
    <property type="entry name" value="Mediator_Med17"/>
</dbReference>
<dbReference type="PANTHER" id="PTHR13114:SF7">
    <property type="entry name" value="MEDIATOR OF RNA POLYMERASE II TRANSCRIPTION SUBUNIT 17"/>
    <property type="match status" value="1"/>
</dbReference>
<dbReference type="Gene3D" id="6.10.250.2620">
    <property type="match status" value="1"/>
</dbReference>
<dbReference type="STRING" id="1071381.G8BY26"/>
<comment type="subunit">
    <text evidence="8">Component of the Mediator complex.</text>
</comment>
<dbReference type="GO" id="GO:0001139">
    <property type="term" value="F:RNA polymerase II complex recruiting activity"/>
    <property type="evidence" value="ECO:0007669"/>
    <property type="project" value="EnsemblFungi"/>
</dbReference>
<comment type="function">
    <text evidence="8">Component of the Mediator complex, a coactivator involved in the regulated transcription of nearly all RNA polymerase II-dependent genes. Mediator functions as a bridge to convey information from gene-specific regulatory proteins to the basal RNA polymerase II transcription machinery. Mediator is recruited to promoters by direct interactions with regulatory proteins and serves as a scaffold for the assembly of a functional preinitiation complex with RNA polymerase II and the general transcription factors.</text>
</comment>
<dbReference type="GO" id="GO:0060261">
    <property type="term" value="P:positive regulation of transcription initiation by RNA polymerase II"/>
    <property type="evidence" value="ECO:0007669"/>
    <property type="project" value="EnsemblFungi"/>
</dbReference>
<dbReference type="PANTHER" id="PTHR13114">
    <property type="entry name" value="MEDIATOR OF RNA POLYMERASE II TRANSCRIPTION SUBUNIT 17"/>
    <property type="match status" value="1"/>
</dbReference>
<reference evidence="9 10" key="1">
    <citation type="journal article" date="2011" name="Proc. Natl. Acad. Sci. U.S.A.">
        <title>Evolutionary erosion of yeast sex chromosomes by mating-type switching accidents.</title>
        <authorList>
            <person name="Gordon J.L."/>
            <person name="Armisen D."/>
            <person name="Proux-Wera E."/>
            <person name="Oheigeartaigh S.S."/>
            <person name="Byrne K.P."/>
            <person name="Wolfe K.H."/>
        </authorList>
    </citation>
    <scope>NUCLEOTIDE SEQUENCE [LARGE SCALE GENOMIC DNA]</scope>
    <source>
        <strain evidence="10">ATCC 24235 / CBS 4417 / NBRC 1672 / NRRL Y-8282 / UCD 70-5</strain>
    </source>
</reference>
<gene>
    <name evidence="9" type="primary">TPHA0I03030</name>
    <name evidence="8" type="synonym">MED17</name>
    <name evidence="9" type="ordered locus">TPHA_0I03030</name>
</gene>
<dbReference type="GO" id="GO:0016592">
    <property type="term" value="C:mediator complex"/>
    <property type="evidence" value="ECO:0007669"/>
    <property type="project" value="InterPro"/>
</dbReference>
<protein>
    <recommendedName>
        <fullName evidence="3 8">Mediator of RNA polymerase II transcription subunit 17</fullName>
    </recommendedName>
    <alternativeName>
        <fullName evidence="7 8">Mediator complex subunit 17</fullName>
    </alternativeName>
</protein>
<dbReference type="Proteomes" id="UP000005666">
    <property type="component" value="Chromosome 9"/>
</dbReference>
<evidence type="ECO:0000313" key="9">
    <source>
        <dbReference type="EMBL" id="CCE64804.1"/>
    </source>
</evidence>
<evidence type="ECO:0000256" key="4">
    <source>
        <dbReference type="ARBA" id="ARBA00023015"/>
    </source>
</evidence>
<dbReference type="OMA" id="PKINDKR"/>
<dbReference type="KEGG" id="tpf:TPHA_0I03030"/>
<dbReference type="GeneID" id="11534669"/>
<dbReference type="OrthoDB" id="5319830at2759"/>
<keyword evidence="8" id="KW-0010">Activator</keyword>
<keyword evidence="10" id="KW-1185">Reference proteome</keyword>
<evidence type="ECO:0000256" key="7">
    <source>
        <dbReference type="ARBA" id="ARBA00032014"/>
    </source>
</evidence>
<dbReference type="GO" id="GO:0003712">
    <property type="term" value="F:transcription coregulator activity"/>
    <property type="evidence" value="ECO:0007669"/>
    <property type="project" value="InterPro"/>
</dbReference>
<keyword evidence="4 8" id="KW-0805">Transcription regulation</keyword>
<dbReference type="GO" id="GO:0034605">
    <property type="term" value="P:cellular response to heat"/>
    <property type="evidence" value="ECO:0007669"/>
    <property type="project" value="EnsemblFungi"/>
</dbReference>
<name>G8BY26_TETPH</name>
<proteinExistence type="inferred from homology"/>
<dbReference type="GO" id="GO:0000979">
    <property type="term" value="F:RNA polymerase II core promoter sequence-specific DNA binding"/>
    <property type="evidence" value="ECO:0007669"/>
    <property type="project" value="EnsemblFungi"/>
</dbReference>
<dbReference type="AlphaFoldDB" id="G8BY26"/>
<dbReference type="GO" id="GO:0032968">
    <property type="term" value="P:positive regulation of transcription elongation by RNA polymerase II"/>
    <property type="evidence" value="ECO:0007669"/>
    <property type="project" value="EnsemblFungi"/>
</dbReference>
<sequence length="705" mass="80149">MSEDNFQDIKKNGINLALDPNLINLPLYTSSFSPTGKSETFTGTANSEEADVELKVPLDKKLNDANTKSINLINNPYEVFGKLPLAQLIPLISQQKGPGFTFGNLSEDELLREIQQEEELEKNNNVDELIDRFPDSNKMDMDILPLEDDTAKLSDLSTTQGADESSMDFNSQNHELLGDGIIAINNDTKEFIPQANFEQIRKQMIDDINLAINESSLSLEFVSLLLSGAREQSALSSMSPFLKKTVSPGSLNSEKIPHETKSKKDEQMLAILDKGWKLKSLDDSRQMLKENYAALTKTLQREHEYWRKLATNISNKDVIFKLRDYSTNQRVLGIKYGYGDSGSTYRYDKGIALLRNNVETNKLELVPTSKGSIEHGNELQNYERFIRIRIYTRLESEDDSVLSGESSISNEFLNNNFDSSEKNSDSIRSQISRLKAFIFEKELMHHLKKECSELISFGVVVENENKIVLELSNEKIEIDFVSLQDPSVVNHEQDSPRVNDKRANLILVTLRMLLVVMFKKEIRQTMISSKRNITKSADEILLVKPILGKIRHHSYKVILRRILKDYVLGIIPEASIKEEAVSASEDVNSSEDGRKKVALDKHIETLTNEIEAFEYLLELPVSKFDITLPMMDNKAATINLLLKNPNYCNAVIDIKYLDKNGVTIFNTTFTEFKEVEEFLSFIVSEYSKDKSSLIKNDDIKMEDVN</sequence>
<organism evidence="9 10">
    <name type="scientific">Tetrapisispora phaffii (strain ATCC 24235 / CBS 4417 / NBRC 1672 / NRRL Y-8282 / UCD 70-5)</name>
    <name type="common">Yeast</name>
    <name type="synonym">Fabospora phaffii</name>
    <dbReference type="NCBI Taxonomy" id="1071381"/>
    <lineage>
        <taxon>Eukaryota</taxon>
        <taxon>Fungi</taxon>
        <taxon>Dikarya</taxon>
        <taxon>Ascomycota</taxon>
        <taxon>Saccharomycotina</taxon>
        <taxon>Saccharomycetes</taxon>
        <taxon>Saccharomycetales</taxon>
        <taxon>Saccharomycetaceae</taxon>
        <taxon>Tetrapisispora</taxon>
    </lineage>
</organism>
<dbReference type="EMBL" id="HE612864">
    <property type="protein sequence ID" value="CCE64804.1"/>
    <property type="molecule type" value="Genomic_DNA"/>
</dbReference>
<evidence type="ECO:0000256" key="6">
    <source>
        <dbReference type="ARBA" id="ARBA00023242"/>
    </source>
</evidence>
<evidence type="ECO:0000256" key="1">
    <source>
        <dbReference type="ARBA" id="ARBA00004123"/>
    </source>
</evidence>
<dbReference type="GO" id="GO:0070847">
    <property type="term" value="C:core mediator complex"/>
    <property type="evidence" value="ECO:0007669"/>
    <property type="project" value="EnsemblFungi"/>
</dbReference>
<accession>G8BY26</accession>
<keyword evidence="6 8" id="KW-0539">Nucleus</keyword>
<evidence type="ECO:0000256" key="3">
    <source>
        <dbReference type="ARBA" id="ARBA00019610"/>
    </source>
</evidence>
<evidence type="ECO:0000313" key="10">
    <source>
        <dbReference type="Proteomes" id="UP000005666"/>
    </source>
</evidence>